<dbReference type="UniPathway" id="UPA00050">
    <property type="reaction ID" value="UER00063"/>
</dbReference>
<dbReference type="PANTHER" id="PTHR43331:SF1">
    <property type="entry name" value="HOMOSERINE DEHYDROGENASE"/>
    <property type="match status" value="1"/>
</dbReference>
<evidence type="ECO:0000256" key="14">
    <source>
        <dbReference type="RuleBase" id="RU004171"/>
    </source>
</evidence>
<dbReference type="PROSITE" id="PS01042">
    <property type="entry name" value="HOMOSER_DHGENASE"/>
    <property type="match status" value="1"/>
</dbReference>
<evidence type="ECO:0000256" key="1">
    <source>
        <dbReference type="ARBA" id="ARBA00005056"/>
    </source>
</evidence>
<evidence type="ECO:0000256" key="6">
    <source>
        <dbReference type="ARBA" id="ARBA00022605"/>
    </source>
</evidence>
<dbReference type="InterPro" id="IPR001342">
    <property type="entry name" value="HDH_cat"/>
</dbReference>
<feature type="domain" description="Homoserine dehydrogenase catalytic" evidence="15">
    <location>
        <begin position="153"/>
        <end position="353"/>
    </location>
</feature>
<dbReference type="GO" id="GO:0009086">
    <property type="term" value="P:methionine biosynthetic process"/>
    <property type="evidence" value="ECO:0007669"/>
    <property type="project" value="UniProtKB-KW"/>
</dbReference>
<protein>
    <recommendedName>
        <fullName evidence="5 10">Homoserine dehydrogenase</fullName>
        <shortName evidence="10">HDH</shortName>
        <ecNumber evidence="4 10">1.1.1.3</ecNumber>
    </recommendedName>
</protein>
<dbReference type="InterPro" id="IPR005106">
    <property type="entry name" value="Asp/hSer_DH_NAD-bd"/>
</dbReference>
<dbReference type="KEGG" id="aad:TC41_0407"/>
<dbReference type="UniPathway" id="UPA00051">
    <property type="reaction ID" value="UER00465"/>
</dbReference>
<dbReference type="GO" id="GO:0050661">
    <property type="term" value="F:NADP binding"/>
    <property type="evidence" value="ECO:0007669"/>
    <property type="project" value="InterPro"/>
</dbReference>
<reference evidence="18" key="2">
    <citation type="submission" date="2011-06" db="EMBL/GenBank/DDBJ databases">
        <title>The complete genome sequence of Alicyclobacillus acidocaldarius sp. Tc-4-1.</title>
        <authorList>
            <person name="Chen Y."/>
            <person name="He Y."/>
            <person name="Dong Z."/>
            <person name="Hu S."/>
        </authorList>
    </citation>
    <scope>NUCLEOTIDE SEQUENCE [LARGE SCALE GENOMIC DNA]</scope>
    <source>
        <strain evidence="18">Tc-4-1</strain>
    </source>
</reference>
<dbReference type="SUPFAM" id="SSF51735">
    <property type="entry name" value="NAD(P)-binding Rossmann-fold domains"/>
    <property type="match status" value="1"/>
</dbReference>
<dbReference type="InterPro" id="IPR036291">
    <property type="entry name" value="NAD(P)-bd_dom_sf"/>
</dbReference>
<dbReference type="InterPro" id="IPR022697">
    <property type="entry name" value="HDH_short"/>
</dbReference>
<comment type="pathway">
    <text evidence="2 13">Amino-acid biosynthesis; L-methionine biosynthesis via de novo pathway; L-homoserine from L-aspartate: step 3/3.</text>
</comment>
<evidence type="ECO:0000256" key="9">
    <source>
        <dbReference type="ARBA" id="ARBA00023167"/>
    </source>
</evidence>
<evidence type="ECO:0000256" key="5">
    <source>
        <dbReference type="ARBA" id="ARBA00013376"/>
    </source>
</evidence>
<evidence type="ECO:0000256" key="3">
    <source>
        <dbReference type="ARBA" id="ARBA00006753"/>
    </source>
</evidence>
<organism evidence="17 18">
    <name type="scientific">Alicyclobacillus acidocaldarius (strain Tc-4-1)</name>
    <name type="common">Bacillus acidocaldarius</name>
    <dbReference type="NCBI Taxonomy" id="1048834"/>
    <lineage>
        <taxon>Bacteria</taxon>
        <taxon>Bacillati</taxon>
        <taxon>Bacillota</taxon>
        <taxon>Bacilli</taxon>
        <taxon>Bacillales</taxon>
        <taxon>Alicyclobacillaceae</taxon>
        <taxon>Alicyclobacillus</taxon>
    </lineage>
</organism>
<keyword evidence="6 10" id="KW-0028">Amino-acid biosynthesis</keyword>
<dbReference type="eggNOG" id="COG0460">
    <property type="taxonomic scope" value="Bacteria"/>
</dbReference>
<dbReference type="PANTHER" id="PTHR43331">
    <property type="entry name" value="HOMOSERINE DEHYDROGENASE"/>
    <property type="match status" value="1"/>
</dbReference>
<dbReference type="InterPro" id="IPR019811">
    <property type="entry name" value="HDH_CS"/>
</dbReference>
<dbReference type="EMBL" id="CP002902">
    <property type="protein sequence ID" value="AEJ42373.1"/>
    <property type="molecule type" value="Genomic_DNA"/>
</dbReference>
<evidence type="ECO:0000256" key="4">
    <source>
        <dbReference type="ARBA" id="ARBA00013213"/>
    </source>
</evidence>
<dbReference type="PATRIC" id="fig|1048834.4.peg.379"/>
<keyword evidence="7 10" id="KW-0791">Threonine biosynthesis</keyword>
<feature type="binding site" evidence="12">
    <location>
        <position position="121"/>
    </location>
    <ligand>
        <name>NADPH</name>
        <dbReference type="ChEBI" id="CHEBI:57783"/>
    </ligand>
</feature>
<proteinExistence type="inferred from homology"/>
<evidence type="ECO:0000256" key="2">
    <source>
        <dbReference type="ARBA" id="ARBA00005062"/>
    </source>
</evidence>
<gene>
    <name evidence="17" type="ordered locus">TC41_0407</name>
</gene>
<keyword evidence="9 10" id="KW-0486">Methionine biosynthesis</keyword>
<dbReference type="AlphaFoldDB" id="F8IKZ3"/>
<accession>F8IKZ3</accession>
<evidence type="ECO:0000256" key="8">
    <source>
        <dbReference type="ARBA" id="ARBA00023002"/>
    </source>
</evidence>
<feature type="binding site" evidence="12">
    <location>
        <begin position="29"/>
        <end position="34"/>
    </location>
    <ligand>
        <name>NADP(+)</name>
        <dbReference type="ChEBI" id="CHEBI:58349"/>
    </ligand>
</feature>
<evidence type="ECO:0000313" key="18">
    <source>
        <dbReference type="Proteomes" id="UP000000292"/>
    </source>
</evidence>
<comment type="catalytic activity">
    <reaction evidence="10 13">
        <text>L-homoserine + NADP(+) = L-aspartate 4-semialdehyde + NADPH + H(+)</text>
        <dbReference type="Rhea" id="RHEA:15761"/>
        <dbReference type="ChEBI" id="CHEBI:15378"/>
        <dbReference type="ChEBI" id="CHEBI:57476"/>
        <dbReference type="ChEBI" id="CHEBI:57783"/>
        <dbReference type="ChEBI" id="CHEBI:58349"/>
        <dbReference type="ChEBI" id="CHEBI:537519"/>
        <dbReference type="EC" id="1.1.1.3"/>
    </reaction>
</comment>
<dbReference type="Gene3D" id="3.30.360.10">
    <property type="entry name" value="Dihydrodipicolinate Reductase, domain 2"/>
    <property type="match status" value="1"/>
</dbReference>
<evidence type="ECO:0000256" key="12">
    <source>
        <dbReference type="PIRSR" id="PIRSR036497-2"/>
    </source>
</evidence>
<dbReference type="Pfam" id="PF03447">
    <property type="entry name" value="NAD_binding_3"/>
    <property type="match status" value="1"/>
</dbReference>
<evidence type="ECO:0000256" key="13">
    <source>
        <dbReference type="RuleBase" id="RU000579"/>
    </source>
</evidence>
<dbReference type="Pfam" id="PF00742">
    <property type="entry name" value="Homoserine_dh"/>
    <property type="match status" value="1"/>
</dbReference>
<dbReference type="HOGENOM" id="CLU_009116_1_2_9"/>
<dbReference type="GO" id="GO:0004412">
    <property type="term" value="F:homoserine dehydrogenase activity"/>
    <property type="evidence" value="ECO:0007669"/>
    <property type="project" value="UniProtKB-EC"/>
</dbReference>
<dbReference type="EC" id="1.1.1.3" evidence="4 10"/>
<comment type="pathway">
    <text evidence="1 13">Amino-acid biosynthesis; L-threonine biosynthesis; L-threonine from L-aspartate: step 3/5.</text>
</comment>
<dbReference type="PIRSF" id="PIRSF036497">
    <property type="entry name" value="HDH_short"/>
    <property type="match status" value="1"/>
</dbReference>
<dbReference type="STRING" id="1048834.TC41_0407"/>
<dbReference type="Proteomes" id="UP000000292">
    <property type="component" value="Chromosome"/>
</dbReference>
<dbReference type="SUPFAM" id="SSF55347">
    <property type="entry name" value="Glyceraldehyde-3-phosphate dehydrogenase-like, C-terminal domain"/>
    <property type="match status" value="1"/>
</dbReference>
<evidence type="ECO:0000256" key="10">
    <source>
        <dbReference type="PIRNR" id="PIRNR036497"/>
    </source>
</evidence>
<evidence type="ECO:0000259" key="15">
    <source>
        <dbReference type="Pfam" id="PF00742"/>
    </source>
</evidence>
<evidence type="ECO:0000256" key="7">
    <source>
        <dbReference type="ARBA" id="ARBA00022697"/>
    </source>
</evidence>
<evidence type="ECO:0000256" key="11">
    <source>
        <dbReference type="PIRSR" id="PIRSR036497-1"/>
    </source>
</evidence>
<name>F8IKZ3_ALIAT</name>
<reference evidence="17 18" key="1">
    <citation type="journal article" date="2011" name="J. Bacteriol.">
        <title>Complete Genome Sequence of Alicyclobacillus acidocaldarius Strain Tc-4-1.</title>
        <authorList>
            <person name="Chen Y."/>
            <person name="He Y."/>
            <person name="Zhang B."/>
            <person name="Yang J."/>
            <person name="Li W."/>
            <person name="Dong Z."/>
            <person name="Hu S."/>
        </authorList>
    </citation>
    <scope>NUCLEOTIDE SEQUENCE [LARGE SCALE GENOMIC DNA]</scope>
    <source>
        <strain evidence="17 18">Tc-4-1</strain>
    </source>
</reference>
<evidence type="ECO:0000259" key="16">
    <source>
        <dbReference type="Pfam" id="PF03447"/>
    </source>
</evidence>
<keyword evidence="8 10" id="KW-0560">Oxidoreductase</keyword>
<comment type="similarity">
    <text evidence="3 10 14">Belongs to the homoserine dehydrogenase family.</text>
</comment>
<sequence>MGMASASNTPHNGKAARDRLKRVRLGLIGCGVVGSGVLRVLSDRGGVIGDMQVEPVRIAVKHLSRPRPSYVPREKLTDDWRSVCLADDVDVVIEVMGGVDVAHEVVRTAIRAGKPVVTANKALMAAHGPELRALARDQGVALRYEASVLGGVPAIHTLQTYFRVNRVTALRGIVNGTSNYILTRMTHEGASFADALAEAQALGYAEPDPTSDVEGHDAFFKLQVLLQVLGVDTEPLRNEVFAPALGKRPANAWPAAYLAAPREGISHLRSDDVLRARSRGEKLKHVATARWREDGVVEAFVRVESLPSSDPLFGIDGVENALAITGDVVGTVTLTGPGAGALPTASAVLEDVVQLVEVSHAGNAGVEDELEWRVNSSRR</sequence>
<dbReference type="Gene3D" id="3.40.50.720">
    <property type="entry name" value="NAD(P)-binding Rossmann-like Domain"/>
    <property type="match status" value="1"/>
</dbReference>
<evidence type="ECO:0000313" key="17">
    <source>
        <dbReference type="EMBL" id="AEJ42373.1"/>
    </source>
</evidence>
<keyword evidence="10 12" id="KW-0521">NADP</keyword>
<feature type="domain" description="Aspartate/homoserine dehydrogenase NAD-binding" evidence="16">
    <location>
        <begin position="29"/>
        <end position="145"/>
    </location>
</feature>
<feature type="binding site" evidence="12">
    <location>
        <position position="206"/>
    </location>
    <ligand>
        <name>L-homoserine</name>
        <dbReference type="ChEBI" id="CHEBI:57476"/>
    </ligand>
</feature>
<dbReference type="GO" id="GO:0009088">
    <property type="term" value="P:threonine biosynthetic process"/>
    <property type="evidence" value="ECO:0007669"/>
    <property type="project" value="UniProtKB-UniPathway"/>
</dbReference>
<feature type="active site" description="Proton donor" evidence="11">
    <location>
        <position position="221"/>
    </location>
</feature>
<dbReference type="NCBIfam" id="NF004976">
    <property type="entry name" value="PRK06349.1"/>
    <property type="match status" value="1"/>
</dbReference>